<reference evidence="4" key="2">
    <citation type="submission" date="2024-01" db="EMBL/GenBank/DDBJ databases">
        <authorList>
            <person name="He J."/>
            <person name="Wang M."/>
            <person name="Zheng J."/>
            <person name="Liu Z."/>
        </authorList>
    </citation>
    <scope>NUCLEOTIDE SEQUENCE</scope>
    <source>
        <strain evidence="4">ZL_2023a</strain>
        <tissue evidence="4">Muscle</tissue>
    </source>
</reference>
<sequence>EACDEVSSSNGVCGSSRKKFRPDSTPKCLRASPAEMRISSASESEASVKTEPVEDACIISSREDRLGQVSIKDELMYKEEVFVAEFAEKDTNKEDSFTDLDSDQIPEPSPVLLDDRTNVAPENIKESSVVSRSRSQKSSRLIKPKIMGGLQAQTCEGLLTNQECVSDVVQEAHVTQHSDCSWQVLEDMLPTMFSHKLVTYYYIPDNNLPGLNLEVDSTVSSKEGVRLWIQEFSERTQTNWKYQACIMGSTYSFTCKMLYVCLGTSKSKKEKGKGDRTCSAFIHIKLYDTDVLREVNHISAGFFSRISLSYVHNHSVMFKEVLQYKSVKKEIVEMFHKYFSEGHSPTSSHHFHEARLWLRVSAAELLTDETINPKIQTIQYMSDQWEKCNSVIVKKSKFNEKSEDFFNAVCEKVDELSHKINVQYFLVKVPLSVALVTPMMKRVHNIPEASLIVFVNTVNNCGQDKCSITYFVCASVAGVLPLGVVIVSNPTCNAFKVAFRNLVTTVGESAFGGRGAPMVIISDGFEPQRDALIYIFPFSHVLLCVTHLVRSVWRWLTEDSNSIREDHRVTLMSLVKNVLYAPSPDASKLSYKALLENSISKEYKVFHTYLATLWHRRSEVGLVYKLPLNNKDFIELSRRIFIDAILTRCQAFNFLPLMDYACIAVEECFQSRICEFIENTASRFTFLKCMEESISPETKTVKSSYKVQNIHDKETWFTVDCEASVCSCVSGCMGGLCEHQRAVCKLQNVQLPSPPEIDAAGKLQLAEIAFGEAGYQGFNKIEYDFTIKALKKNLTRLETIASQNITNSFIGKIKQLNQTLDKITSLNELGTFCEMAANTQSQMAIRVNILQPQNNLLQPHANIVHPQTNIMHSQASMVQQQTNFVQPQSNIVQPHTSRTQASIVQSQTNIVPSQTGVVQPHSNTVHPQANIVQPQTSIVQPQASVGVNPVQFLVVQSINK</sequence>
<organism evidence="4 5">
    <name type="scientific">Cherax quadricarinatus</name>
    <name type="common">Australian red claw crayfish</name>
    <dbReference type="NCBI Taxonomy" id="27406"/>
    <lineage>
        <taxon>Eukaryota</taxon>
        <taxon>Metazoa</taxon>
        <taxon>Ecdysozoa</taxon>
        <taxon>Arthropoda</taxon>
        <taxon>Crustacea</taxon>
        <taxon>Multicrustacea</taxon>
        <taxon>Malacostraca</taxon>
        <taxon>Eumalacostraca</taxon>
        <taxon>Eucarida</taxon>
        <taxon>Decapoda</taxon>
        <taxon>Pleocyemata</taxon>
        <taxon>Astacidea</taxon>
        <taxon>Parastacoidea</taxon>
        <taxon>Parastacidae</taxon>
        <taxon>Cherax</taxon>
    </lineage>
</organism>
<gene>
    <name evidence="4" type="ORF">OTU49_001737</name>
</gene>
<name>A0AAW0YQR6_CHEQU</name>
<feature type="region of interest" description="Disordered" evidence="2">
    <location>
        <begin position="93"/>
        <end position="115"/>
    </location>
</feature>
<dbReference type="EMBL" id="JARKIK010000002">
    <property type="protein sequence ID" value="KAK8753816.1"/>
    <property type="molecule type" value="Genomic_DNA"/>
</dbReference>
<protein>
    <recommendedName>
        <fullName evidence="3">SWIM-type domain-containing protein</fullName>
    </recommendedName>
</protein>
<evidence type="ECO:0000259" key="3">
    <source>
        <dbReference type="PROSITE" id="PS50966"/>
    </source>
</evidence>
<dbReference type="PROSITE" id="PS50966">
    <property type="entry name" value="ZF_SWIM"/>
    <property type="match status" value="1"/>
</dbReference>
<reference evidence="4 5" key="1">
    <citation type="journal article" date="2024" name="BMC Genomics">
        <title>Genome assembly of redclaw crayfish (Cherax quadricarinatus) provides insights into its immune adaptation and hypoxia tolerance.</title>
        <authorList>
            <person name="Liu Z."/>
            <person name="Zheng J."/>
            <person name="Li H."/>
            <person name="Fang K."/>
            <person name="Wang S."/>
            <person name="He J."/>
            <person name="Zhou D."/>
            <person name="Weng S."/>
            <person name="Chi M."/>
            <person name="Gu Z."/>
            <person name="He J."/>
            <person name="Li F."/>
            <person name="Wang M."/>
        </authorList>
    </citation>
    <scope>NUCLEOTIDE SEQUENCE [LARGE SCALE GENOMIC DNA]</scope>
    <source>
        <strain evidence="4">ZL_2023a</strain>
    </source>
</reference>
<feature type="domain" description="SWIM-type" evidence="3">
    <location>
        <begin position="717"/>
        <end position="748"/>
    </location>
</feature>
<dbReference type="Proteomes" id="UP001445076">
    <property type="component" value="Unassembled WGS sequence"/>
</dbReference>
<evidence type="ECO:0000256" key="2">
    <source>
        <dbReference type="SAM" id="MobiDB-lite"/>
    </source>
</evidence>
<dbReference type="PANTHER" id="PTHR35385:SF2">
    <property type="entry name" value="PROTEIN B, PUTATIVE-RELATED"/>
    <property type="match status" value="1"/>
</dbReference>
<dbReference type="EMBL" id="JARKIK010000002">
    <property type="protein sequence ID" value="KAK8753814.1"/>
    <property type="molecule type" value="Genomic_DNA"/>
</dbReference>
<comment type="caution">
    <text evidence="4">The sequence shown here is derived from an EMBL/GenBank/DDBJ whole genome shotgun (WGS) entry which is preliminary data.</text>
</comment>
<evidence type="ECO:0000313" key="4">
    <source>
        <dbReference type="EMBL" id="KAK8753816.1"/>
    </source>
</evidence>
<accession>A0AAW0YQR6</accession>
<keyword evidence="1" id="KW-0862">Zinc</keyword>
<evidence type="ECO:0000313" key="5">
    <source>
        <dbReference type="Proteomes" id="UP001445076"/>
    </source>
</evidence>
<dbReference type="AlphaFoldDB" id="A0AAW0YQR6"/>
<feature type="compositionally biased region" description="Polar residues" evidence="2">
    <location>
        <begin position="1"/>
        <end position="13"/>
    </location>
</feature>
<dbReference type="PANTHER" id="PTHR35385">
    <property type="entry name" value="PROTEIN B, PUTATIVE-RELATED-RELATED"/>
    <property type="match status" value="1"/>
</dbReference>
<keyword evidence="1" id="KW-0479">Metal-binding</keyword>
<keyword evidence="1" id="KW-0863">Zinc-finger</keyword>
<feature type="region of interest" description="Disordered" evidence="2">
    <location>
        <begin position="1"/>
        <end position="52"/>
    </location>
</feature>
<evidence type="ECO:0000256" key="1">
    <source>
        <dbReference type="PROSITE-ProRule" id="PRU00325"/>
    </source>
</evidence>
<dbReference type="GO" id="GO:0008270">
    <property type="term" value="F:zinc ion binding"/>
    <property type="evidence" value="ECO:0007669"/>
    <property type="project" value="UniProtKB-KW"/>
</dbReference>
<feature type="non-terminal residue" evidence="4">
    <location>
        <position position="1"/>
    </location>
</feature>
<proteinExistence type="predicted"/>
<dbReference type="InterPro" id="IPR007527">
    <property type="entry name" value="Znf_SWIM"/>
</dbReference>
<keyword evidence="5" id="KW-1185">Reference proteome</keyword>